<dbReference type="Proteomes" id="UP000494256">
    <property type="component" value="Unassembled WGS sequence"/>
</dbReference>
<dbReference type="AlphaFoldDB" id="A0A8S0Z4Z1"/>
<evidence type="ECO:0000313" key="2">
    <source>
        <dbReference type="Proteomes" id="UP000494256"/>
    </source>
</evidence>
<proteinExistence type="predicted"/>
<name>A0A8S0Z4Z1_ARCPL</name>
<reference evidence="1 2" key="1">
    <citation type="submission" date="2020-04" db="EMBL/GenBank/DDBJ databases">
        <authorList>
            <person name="Wallbank WR R."/>
            <person name="Pardo Diaz C."/>
            <person name="Kozak K."/>
            <person name="Martin S."/>
            <person name="Jiggins C."/>
            <person name="Moest M."/>
            <person name="Warren A I."/>
            <person name="Byers J.R.P. K."/>
            <person name="Montejo-Kovacevich G."/>
            <person name="Yen C E."/>
        </authorList>
    </citation>
    <scope>NUCLEOTIDE SEQUENCE [LARGE SCALE GENOMIC DNA]</scope>
</reference>
<evidence type="ECO:0000313" key="1">
    <source>
        <dbReference type="EMBL" id="CAB3227544.1"/>
    </source>
</evidence>
<dbReference type="EMBL" id="CADEBD010000279">
    <property type="protein sequence ID" value="CAB3227544.1"/>
    <property type="molecule type" value="Genomic_DNA"/>
</dbReference>
<accession>A0A8S0Z4Z1</accession>
<gene>
    <name evidence="1" type="ORF">APLA_LOCUS3104</name>
</gene>
<dbReference type="OrthoDB" id="5984008at2759"/>
<comment type="caution">
    <text evidence="1">The sequence shown here is derived from an EMBL/GenBank/DDBJ whole genome shotgun (WGS) entry which is preliminary data.</text>
</comment>
<protein>
    <submittedName>
        <fullName evidence="1">Uncharacterized protein</fullName>
    </submittedName>
</protein>
<sequence length="59" mass="7279">DNTEEHYKKFRVIRSPAPNEYYLRKQVKIETPEISTTIQQDCWKLSKKDVFEHKFKLMY</sequence>
<organism evidence="1 2">
    <name type="scientific">Arctia plantaginis</name>
    <name type="common">Wood tiger moth</name>
    <name type="synonym">Phalaena plantaginis</name>
    <dbReference type="NCBI Taxonomy" id="874455"/>
    <lineage>
        <taxon>Eukaryota</taxon>
        <taxon>Metazoa</taxon>
        <taxon>Ecdysozoa</taxon>
        <taxon>Arthropoda</taxon>
        <taxon>Hexapoda</taxon>
        <taxon>Insecta</taxon>
        <taxon>Pterygota</taxon>
        <taxon>Neoptera</taxon>
        <taxon>Endopterygota</taxon>
        <taxon>Lepidoptera</taxon>
        <taxon>Glossata</taxon>
        <taxon>Ditrysia</taxon>
        <taxon>Noctuoidea</taxon>
        <taxon>Erebidae</taxon>
        <taxon>Arctiinae</taxon>
        <taxon>Arctia</taxon>
    </lineage>
</organism>
<feature type="non-terminal residue" evidence="1">
    <location>
        <position position="1"/>
    </location>
</feature>